<sequence length="551" mass="60732">MEKIWMKNWPPGIPRTLKFTGGEVPIHEYLRIRAREMPDKAAIIFYGREISYRELDTASDRFAGYLLEQGVWTGDRVAVFMGNCPQYMVAHFGIQKIGAVVCPCSPLFKEMELEHELTDAGAEILVAWAHLMPVVSSVRERTGLRNIVATHLGDYLPDAPALPLPDIMKHLPAAGAVAGADDFLSVVSGGKTDLPPVDIDVRNDIGLLQYTGGTTGLPKGCMLTHYAALFKTASVCAVTEMKAEDVCLVTMPVFHIAGMLAGMNSCIYAGATQVLMTLFDAEAAMTAIEQYGISFWYSAVPMNVAIMAHPEVGNYDLSSLRLCLTSSFGIQLSEEIAKQWEARTGGGLLIEGAYGLSETHTADTFMPRHRIRYGTVGIPGFEQEFRIVEMTDRTREVPIGEQGEIAVKNPAVFKGYWNQPEISKGTLVDGWVYTGDIGKFDEEGFLYLLGRQKEMIKVSGFSVFPEEVELFLNRHPAIAQAAVIGVPDPKKGEVVKAFIVPYPGQDVSADEIRQWARGNMSSYKCPVYVEFRESLPTLGTGKLLRRVLKEQ</sequence>
<dbReference type="OrthoDB" id="9765680at2"/>
<dbReference type="SUPFAM" id="SSF56801">
    <property type="entry name" value="Acetyl-CoA synthetase-like"/>
    <property type="match status" value="1"/>
</dbReference>
<evidence type="ECO:0000259" key="1">
    <source>
        <dbReference type="Pfam" id="PF00501"/>
    </source>
</evidence>
<dbReference type="AlphaFoldDB" id="A0A401FQE3"/>
<protein>
    <submittedName>
        <fullName evidence="3">AMP-dependent synthetase</fullName>
    </submittedName>
</protein>
<dbReference type="PANTHER" id="PTHR43767:SF1">
    <property type="entry name" value="NONRIBOSOMAL PEPTIDE SYNTHASE PES1 (EUROFUNG)-RELATED"/>
    <property type="match status" value="1"/>
</dbReference>
<dbReference type="Pfam" id="PF13193">
    <property type="entry name" value="AMP-binding_C"/>
    <property type="match status" value="1"/>
</dbReference>
<keyword evidence="4" id="KW-1185">Reference proteome</keyword>
<dbReference type="InterPro" id="IPR050237">
    <property type="entry name" value="ATP-dep_AMP-bd_enzyme"/>
</dbReference>
<dbReference type="Pfam" id="PF00501">
    <property type="entry name" value="AMP-binding"/>
    <property type="match status" value="1"/>
</dbReference>
<gene>
    <name evidence="3" type="ORF">DENIS_0139</name>
</gene>
<dbReference type="PANTHER" id="PTHR43767">
    <property type="entry name" value="LONG-CHAIN-FATTY-ACID--COA LIGASE"/>
    <property type="match status" value="1"/>
</dbReference>
<dbReference type="Gene3D" id="3.30.300.30">
    <property type="match status" value="1"/>
</dbReference>
<dbReference type="InterPro" id="IPR042099">
    <property type="entry name" value="ANL_N_sf"/>
</dbReference>
<evidence type="ECO:0000313" key="3">
    <source>
        <dbReference type="EMBL" id="GBC59203.1"/>
    </source>
</evidence>
<reference evidence="4" key="1">
    <citation type="submission" date="2017-11" db="EMBL/GenBank/DDBJ databases">
        <authorList>
            <person name="Watanabe M."/>
            <person name="Kojima H."/>
        </authorList>
    </citation>
    <scope>NUCLEOTIDE SEQUENCE [LARGE SCALE GENOMIC DNA]</scope>
    <source>
        <strain evidence="4">Tokyo 01</strain>
    </source>
</reference>
<evidence type="ECO:0000259" key="2">
    <source>
        <dbReference type="Pfam" id="PF13193"/>
    </source>
</evidence>
<feature type="domain" description="AMP-dependent synthetase/ligase" evidence="1">
    <location>
        <begin position="32"/>
        <end position="417"/>
    </location>
</feature>
<dbReference type="Proteomes" id="UP000288096">
    <property type="component" value="Unassembled WGS sequence"/>
</dbReference>
<accession>A0A401FQE3</accession>
<dbReference type="InterPro" id="IPR045851">
    <property type="entry name" value="AMP-bd_C_sf"/>
</dbReference>
<reference evidence="4" key="2">
    <citation type="submission" date="2019-01" db="EMBL/GenBank/DDBJ databases">
        <title>Genome sequence of Desulfonema ishimotonii strain Tokyo 01.</title>
        <authorList>
            <person name="Fukui M."/>
        </authorList>
    </citation>
    <scope>NUCLEOTIDE SEQUENCE [LARGE SCALE GENOMIC DNA]</scope>
    <source>
        <strain evidence="4">Tokyo 01</strain>
    </source>
</reference>
<dbReference type="RefSeq" id="WP_124326731.1">
    <property type="nucleotide sequence ID" value="NZ_BEXT01000001.1"/>
</dbReference>
<dbReference type="EMBL" id="BEXT01000001">
    <property type="protein sequence ID" value="GBC59203.1"/>
    <property type="molecule type" value="Genomic_DNA"/>
</dbReference>
<dbReference type="Gene3D" id="3.40.50.12780">
    <property type="entry name" value="N-terminal domain of ligase-like"/>
    <property type="match status" value="1"/>
</dbReference>
<dbReference type="InterPro" id="IPR025110">
    <property type="entry name" value="AMP-bd_C"/>
</dbReference>
<proteinExistence type="predicted"/>
<dbReference type="InterPro" id="IPR020845">
    <property type="entry name" value="AMP-binding_CS"/>
</dbReference>
<feature type="domain" description="AMP-binding enzyme C-terminal" evidence="2">
    <location>
        <begin position="467"/>
        <end position="542"/>
    </location>
</feature>
<organism evidence="3 4">
    <name type="scientific">Desulfonema ishimotonii</name>
    <dbReference type="NCBI Taxonomy" id="45657"/>
    <lineage>
        <taxon>Bacteria</taxon>
        <taxon>Pseudomonadati</taxon>
        <taxon>Thermodesulfobacteriota</taxon>
        <taxon>Desulfobacteria</taxon>
        <taxon>Desulfobacterales</taxon>
        <taxon>Desulfococcaceae</taxon>
        <taxon>Desulfonema</taxon>
    </lineage>
</organism>
<comment type="caution">
    <text evidence="3">The sequence shown here is derived from an EMBL/GenBank/DDBJ whole genome shotgun (WGS) entry which is preliminary data.</text>
</comment>
<dbReference type="GO" id="GO:0016878">
    <property type="term" value="F:acid-thiol ligase activity"/>
    <property type="evidence" value="ECO:0007669"/>
    <property type="project" value="UniProtKB-ARBA"/>
</dbReference>
<name>A0A401FQE3_9BACT</name>
<dbReference type="InterPro" id="IPR000873">
    <property type="entry name" value="AMP-dep_synth/lig_dom"/>
</dbReference>
<evidence type="ECO:0000313" key="4">
    <source>
        <dbReference type="Proteomes" id="UP000288096"/>
    </source>
</evidence>
<dbReference type="PROSITE" id="PS00455">
    <property type="entry name" value="AMP_BINDING"/>
    <property type="match status" value="1"/>
</dbReference>